<dbReference type="GO" id="GO:0019877">
    <property type="term" value="P:diaminopimelate biosynthetic process"/>
    <property type="evidence" value="ECO:0007669"/>
    <property type="project" value="UniProtKB-UniRule"/>
</dbReference>
<evidence type="ECO:0000256" key="6">
    <source>
        <dbReference type="ARBA" id="ARBA00022605"/>
    </source>
</evidence>
<dbReference type="PROSITE" id="PS00666">
    <property type="entry name" value="DHDPS_2"/>
    <property type="match status" value="1"/>
</dbReference>
<comment type="catalytic activity">
    <reaction evidence="11 12">
        <text>L-aspartate 4-semialdehyde + pyruvate = (2S,4S)-4-hydroxy-2,3,4,5-tetrahydrodipicolinate + H2O + H(+)</text>
        <dbReference type="Rhea" id="RHEA:34171"/>
        <dbReference type="ChEBI" id="CHEBI:15361"/>
        <dbReference type="ChEBI" id="CHEBI:15377"/>
        <dbReference type="ChEBI" id="CHEBI:15378"/>
        <dbReference type="ChEBI" id="CHEBI:67139"/>
        <dbReference type="ChEBI" id="CHEBI:537519"/>
        <dbReference type="EC" id="4.3.3.7"/>
    </reaction>
</comment>
<feature type="site" description="Part of a proton relay during catalysis" evidence="12">
    <location>
        <position position="47"/>
    </location>
</feature>
<evidence type="ECO:0000256" key="7">
    <source>
        <dbReference type="ARBA" id="ARBA00022915"/>
    </source>
</evidence>
<feature type="binding site" evidence="12 15">
    <location>
        <position position="206"/>
    </location>
    <ligand>
        <name>pyruvate</name>
        <dbReference type="ChEBI" id="CHEBI:15361"/>
    </ligand>
</feature>
<dbReference type="Pfam" id="PF00701">
    <property type="entry name" value="DHDPS"/>
    <property type="match status" value="1"/>
</dbReference>
<feature type="active site" description="Schiff-base intermediate with substrate" evidence="12 14">
    <location>
        <position position="164"/>
    </location>
</feature>
<evidence type="ECO:0000256" key="5">
    <source>
        <dbReference type="ARBA" id="ARBA00022490"/>
    </source>
</evidence>
<comment type="subcellular location">
    <subcellularLocation>
        <location evidence="12">Cytoplasm</location>
    </subcellularLocation>
</comment>
<evidence type="ECO:0000256" key="14">
    <source>
        <dbReference type="PIRSR" id="PIRSR001365-1"/>
    </source>
</evidence>
<dbReference type="Proteomes" id="UP000075806">
    <property type="component" value="Unassembled WGS sequence"/>
</dbReference>
<evidence type="ECO:0000256" key="9">
    <source>
        <dbReference type="ARBA" id="ARBA00023239"/>
    </source>
</evidence>
<comment type="pathway">
    <text evidence="2 12">Amino-acid biosynthesis; L-lysine biosynthesis via DAP pathway; (S)-tetrahydrodipicolinate from L-aspartate: step 3/4.</text>
</comment>
<dbReference type="UniPathway" id="UPA00034">
    <property type="reaction ID" value="UER00017"/>
</dbReference>
<evidence type="ECO:0000256" key="15">
    <source>
        <dbReference type="PIRSR" id="PIRSR001365-2"/>
    </source>
</evidence>
<comment type="similarity">
    <text evidence="3 12 13">Belongs to the DapA family.</text>
</comment>
<dbReference type="SMART" id="SM01130">
    <property type="entry name" value="DHDPS"/>
    <property type="match status" value="1"/>
</dbReference>
<evidence type="ECO:0000313" key="16">
    <source>
        <dbReference type="EMBL" id="KYG35005.1"/>
    </source>
</evidence>
<evidence type="ECO:0000256" key="4">
    <source>
        <dbReference type="ARBA" id="ARBA00012086"/>
    </source>
</evidence>
<dbReference type="GO" id="GO:0005829">
    <property type="term" value="C:cytosol"/>
    <property type="evidence" value="ECO:0007669"/>
    <property type="project" value="TreeGrafter"/>
</dbReference>
<dbReference type="EC" id="4.3.3.7" evidence="4 12"/>
<keyword evidence="8 12" id="KW-0457">Lysine biosynthesis</keyword>
<feature type="binding site" evidence="12 15">
    <location>
        <position position="48"/>
    </location>
    <ligand>
        <name>pyruvate</name>
        <dbReference type="ChEBI" id="CHEBI:15361"/>
    </ligand>
</feature>
<feature type="active site" description="Proton donor/acceptor" evidence="12 14">
    <location>
        <position position="136"/>
    </location>
</feature>
<comment type="function">
    <text evidence="1 12">Catalyzes the condensation of (S)-aspartate-beta-semialdehyde [(S)-ASA] and pyruvate to 4-hydroxy-tetrahydrodipicolinate (HTPA).</text>
</comment>
<proteinExistence type="inferred from homology"/>
<keyword evidence="5 12" id="KW-0963">Cytoplasm</keyword>
<dbReference type="GO" id="GO:0009089">
    <property type="term" value="P:lysine biosynthetic process via diaminopimelate"/>
    <property type="evidence" value="ECO:0007669"/>
    <property type="project" value="UniProtKB-UniRule"/>
</dbReference>
<accession>A0A162F808</accession>
<dbReference type="STRING" id="519424.AZF04_01330"/>
<dbReference type="InterPro" id="IPR020624">
    <property type="entry name" value="Schiff_base-form_aldolases_CS"/>
</dbReference>
<dbReference type="Gene3D" id="3.20.20.70">
    <property type="entry name" value="Aldolase class I"/>
    <property type="match status" value="1"/>
</dbReference>
<dbReference type="InterPro" id="IPR005263">
    <property type="entry name" value="DapA"/>
</dbReference>
<evidence type="ECO:0000256" key="8">
    <source>
        <dbReference type="ARBA" id="ARBA00023154"/>
    </source>
</evidence>
<evidence type="ECO:0000256" key="13">
    <source>
        <dbReference type="PIRNR" id="PIRNR001365"/>
    </source>
</evidence>
<keyword evidence="7 12" id="KW-0220">Diaminopimelate biosynthesis</keyword>
<dbReference type="PANTHER" id="PTHR12128:SF66">
    <property type="entry name" value="4-HYDROXY-2-OXOGLUTARATE ALDOLASE, MITOCHONDRIAL"/>
    <property type="match status" value="1"/>
</dbReference>
<feature type="site" description="Part of a proton relay during catalysis" evidence="12">
    <location>
        <position position="110"/>
    </location>
</feature>
<gene>
    <name evidence="12" type="primary">dapA</name>
    <name evidence="16" type="ORF">AZF04_01330</name>
</gene>
<name>A0A162F808_9BACI</name>
<dbReference type="PROSITE" id="PS00665">
    <property type="entry name" value="DHDPS_1"/>
    <property type="match status" value="1"/>
</dbReference>
<dbReference type="InterPro" id="IPR020625">
    <property type="entry name" value="Schiff_base-form_aldolases_AS"/>
</dbReference>
<comment type="caution">
    <text evidence="12">Was originally thought to be a dihydrodipicolinate synthase (DHDPS), catalyzing the condensation of (S)-aspartate-beta-semialdehyde [(S)-ASA] and pyruvate to dihydrodipicolinate (DHDP). However, it was shown in E.coli that the product of the enzymatic reaction is not dihydrodipicolinate but in fact (4S)-4-hydroxy-2,3,4,5-tetrahydro-(2S)-dipicolinic acid (HTPA), and that the consecutive dehydration reaction leading to DHDP is not spontaneous but catalyzed by DapB.</text>
</comment>
<dbReference type="NCBIfam" id="TIGR00674">
    <property type="entry name" value="dapA"/>
    <property type="match status" value="1"/>
</dbReference>
<evidence type="ECO:0000256" key="12">
    <source>
        <dbReference type="HAMAP-Rule" id="MF_00418"/>
    </source>
</evidence>
<evidence type="ECO:0000256" key="1">
    <source>
        <dbReference type="ARBA" id="ARBA00003294"/>
    </source>
</evidence>
<dbReference type="HAMAP" id="MF_00418">
    <property type="entry name" value="DapA"/>
    <property type="match status" value="1"/>
</dbReference>
<comment type="caution">
    <text evidence="16">The sequence shown here is derived from an EMBL/GenBank/DDBJ whole genome shotgun (WGS) entry which is preliminary data.</text>
</comment>
<keyword evidence="6 12" id="KW-0028">Amino-acid biosynthesis</keyword>
<evidence type="ECO:0000256" key="11">
    <source>
        <dbReference type="ARBA" id="ARBA00047836"/>
    </source>
</evidence>
<dbReference type="AlphaFoldDB" id="A0A162F808"/>
<evidence type="ECO:0000313" key="17">
    <source>
        <dbReference type="Proteomes" id="UP000075806"/>
    </source>
</evidence>
<evidence type="ECO:0000256" key="3">
    <source>
        <dbReference type="ARBA" id="ARBA00007592"/>
    </source>
</evidence>
<organism evidence="16 17">
    <name type="scientific">Alkalihalobacillus trypoxylicola</name>
    <dbReference type="NCBI Taxonomy" id="519424"/>
    <lineage>
        <taxon>Bacteria</taxon>
        <taxon>Bacillati</taxon>
        <taxon>Bacillota</taxon>
        <taxon>Bacilli</taxon>
        <taxon>Bacillales</taxon>
        <taxon>Bacillaceae</taxon>
        <taxon>Alkalihalobacillus</taxon>
    </lineage>
</organism>
<evidence type="ECO:0000256" key="2">
    <source>
        <dbReference type="ARBA" id="ARBA00005120"/>
    </source>
</evidence>
<dbReference type="GO" id="GO:0008840">
    <property type="term" value="F:4-hydroxy-tetrahydrodipicolinate synthase activity"/>
    <property type="evidence" value="ECO:0007669"/>
    <property type="project" value="UniProtKB-UniRule"/>
</dbReference>
<dbReference type="PRINTS" id="PR00146">
    <property type="entry name" value="DHPICSNTHASE"/>
</dbReference>
<protein>
    <recommendedName>
        <fullName evidence="4 12">4-hydroxy-tetrahydrodipicolinate synthase</fullName>
        <shortName evidence="12">HTPA synthase</shortName>
        <ecNumber evidence="4 12">4.3.3.7</ecNumber>
    </recommendedName>
</protein>
<keyword evidence="17" id="KW-1185">Reference proteome</keyword>
<dbReference type="InterPro" id="IPR002220">
    <property type="entry name" value="DapA-like"/>
</dbReference>
<comment type="subunit">
    <text evidence="12">Homotetramer; dimer of dimers.</text>
</comment>
<evidence type="ECO:0000256" key="10">
    <source>
        <dbReference type="ARBA" id="ARBA00023270"/>
    </source>
</evidence>
<dbReference type="PANTHER" id="PTHR12128">
    <property type="entry name" value="DIHYDRODIPICOLINATE SYNTHASE"/>
    <property type="match status" value="1"/>
</dbReference>
<dbReference type="SUPFAM" id="SSF51569">
    <property type="entry name" value="Aldolase"/>
    <property type="match status" value="1"/>
</dbReference>
<dbReference type="InterPro" id="IPR013785">
    <property type="entry name" value="Aldolase_TIM"/>
</dbReference>
<keyword evidence="10 12" id="KW-0704">Schiff base</keyword>
<sequence length="292" mass="31606">MRVKFGRVLTAMVTPFKEDGQIDYKRVESIIDHLLKNGTDALVLVGTTGEASTLTSTEKEELFKFCIQYVDSKVPIIAGVGTNNTAESVKATKLATELGVDGVMAVVPFYNKPSKQGVISHFKAIAAATPLPVMLYNVPGRTGINMDSQTAIELSKVENIMALKEASGDLEQIAEIITHTDDDFSVYCGDDALLLPALSIGCVGIVSVASHVCGHEFQTLIRSYQNGKVSIAAKLHQSLLPLLKALTIAPNTTCIKYALQLKGIESGYVRLPLVELSKEEKNIIKKEMKLLP</sequence>
<reference evidence="16" key="1">
    <citation type="submission" date="2016-02" db="EMBL/GenBank/DDBJ databases">
        <title>Genome sequence of Bacillus trypoxylicola KCTC 13244(T).</title>
        <authorList>
            <person name="Jeong H."/>
            <person name="Park S.-H."/>
            <person name="Choi S.-K."/>
        </authorList>
    </citation>
    <scope>NUCLEOTIDE SEQUENCE [LARGE SCALE GENOMIC DNA]</scope>
    <source>
        <strain evidence="16">KCTC 13244</strain>
    </source>
</reference>
<dbReference type="PIRSF" id="PIRSF001365">
    <property type="entry name" value="DHDPS"/>
    <property type="match status" value="1"/>
</dbReference>
<dbReference type="CDD" id="cd00950">
    <property type="entry name" value="DHDPS"/>
    <property type="match status" value="1"/>
</dbReference>
<dbReference type="EMBL" id="LTAO01000001">
    <property type="protein sequence ID" value="KYG35005.1"/>
    <property type="molecule type" value="Genomic_DNA"/>
</dbReference>
<keyword evidence="9 12" id="KW-0456">Lyase</keyword>